<evidence type="ECO:0000256" key="1">
    <source>
        <dbReference type="ARBA" id="ARBA00000085"/>
    </source>
</evidence>
<comment type="catalytic activity">
    <reaction evidence="1">
        <text>ATP + protein L-histidine = ADP + protein N-phospho-L-histidine.</text>
        <dbReference type="EC" id="2.7.13.3"/>
    </reaction>
</comment>
<dbReference type="PANTHER" id="PTHR42878">
    <property type="entry name" value="TWO-COMPONENT HISTIDINE KINASE"/>
    <property type="match status" value="1"/>
</dbReference>
<dbReference type="GO" id="GO:0000156">
    <property type="term" value="F:phosphorelay response regulator activity"/>
    <property type="evidence" value="ECO:0007669"/>
    <property type="project" value="TreeGrafter"/>
</dbReference>
<dbReference type="Gene3D" id="3.30.565.10">
    <property type="entry name" value="Histidine kinase-like ATPase, C-terminal domain"/>
    <property type="match status" value="1"/>
</dbReference>
<dbReference type="GO" id="GO:0007234">
    <property type="term" value="P:osmosensory signaling via phosphorelay pathway"/>
    <property type="evidence" value="ECO:0007669"/>
    <property type="project" value="TreeGrafter"/>
</dbReference>
<dbReference type="SUPFAM" id="SSF47384">
    <property type="entry name" value="Homodimeric domain of signal transducing histidine kinase"/>
    <property type="match status" value="1"/>
</dbReference>
<evidence type="ECO:0000259" key="16">
    <source>
        <dbReference type="PROSITE" id="PS50885"/>
    </source>
</evidence>
<dbReference type="Pfam" id="PF02518">
    <property type="entry name" value="HATPase_c"/>
    <property type="match status" value="1"/>
</dbReference>
<dbReference type="Gene3D" id="6.10.340.10">
    <property type="match status" value="1"/>
</dbReference>
<dbReference type="SUPFAM" id="SSF55785">
    <property type="entry name" value="PYP-like sensor domain (PAS domain)"/>
    <property type="match status" value="1"/>
</dbReference>
<dbReference type="GO" id="GO:0030295">
    <property type="term" value="F:protein kinase activator activity"/>
    <property type="evidence" value="ECO:0007669"/>
    <property type="project" value="TreeGrafter"/>
</dbReference>
<dbReference type="Gene3D" id="3.30.450.20">
    <property type="entry name" value="PAS domain"/>
    <property type="match status" value="2"/>
</dbReference>
<evidence type="ECO:0000259" key="15">
    <source>
        <dbReference type="PROSITE" id="PS50112"/>
    </source>
</evidence>
<dbReference type="EMBL" id="UOEX01000198">
    <property type="protein sequence ID" value="VAW37089.1"/>
    <property type="molecule type" value="Genomic_DNA"/>
</dbReference>
<keyword evidence="7" id="KW-0547">Nucleotide-binding</keyword>
<dbReference type="InterPro" id="IPR036097">
    <property type="entry name" value="HisK_dim/P_sf"/>
</dbReference>
<dbReference type="GO" id="GO:0000155">
    <property type="term" value="F:phosphorelay sensor kinase activity"/>
    <property type="evidence" value="ECO:0007669"/>
    <property type="project" value="InterPro"/>
</dbReference>
<dbReference type="NCBIfam" id="TIGR00229">
    <property type="entry name" value="sensory_box"/>
    <property type="match status" value="1"/>
</dbReference>
<dbReference type="InterPro" id="IPR003594">
    <property type="entry name" value="HATPase_dom"/>
</dbReference>
<feature type="domain" description="PAS" evidence="15">
    <location>
        <begin position="371"/>
        <end position="428"/>
    </location>
</feature>
<dbReference type="PROSITE" id="PS50109">
    <property type="entry name" value="HIS_KIN"/>
    <property type="match status" value="1"/>
</dbReference>
<dbReference type="CDD" id="cd00130">
    <property type="entry name" value="PAS"/>
    <property type="match status" value="1"/>
</dbReference>
<evidence type="ECO:0000256" key="7">
    <source>
        <dbReference type="ARBA" id="ARBA00022741"/>
    </source>
</evidence>
<gene>
    <name evidence="17" type="ORF">MNBD_DELTA03-1418</name>
</gene>
<dbReference type="CDD" id="cd00082">
    <property type="entry name" value="HisKA"/>
    <property type="match status" value="1"/>
</dbReference>
<evidence type="ECO:0000313" key="17">
    <source>
        <dbReference type="EMBL" id="VAW37089.1"/>
    </source>
</evidence>
<keyword evidence="12 13" id="KW-0472">Membrane</keyword>
<evidence type="ECO:0000256" key="4">
    <source>
        <dbReference type="ARBA" id="ARBA00022553"/>
    </source>
</evidence>
<evidence type="ECO:0000256" key="13">
    <source>
        <dbReference type="SAM" id="Phobius"/>
    </source>
</evidence>
<feature type="domain" description="Histidine kinase" evidence="14">
    <location>
        <begin position="502"/>
        <end position="720"/>
    </location>
</feature>
<dbReference type="InterPro" id="IPR003660">
    <property type="entry name" value="HAMP_dom"/>
</dbReference>
<keyword evidence="10 13" id="KW-1133">Transmembrane helix</keyword>
<name>A0A3B0VJV2_9ZZZZ</name>
<dbReference type="SUPFAM" id="SSF55874">
    <property type="entry name" value="ATPase domain of HSP90 chaperone/DNA topoisomerase II/histidine kinase"/>
    <property type="match status" value="1"/>
</dbReference>
<dbReference type="SMART" id="SM00388">
    <property type="entry name" value="HisKA"/>
    <property type="match status" value="1"/>
</dbReference>
<dbReference type="SMART" id="SM00387">
    <property type="entry name" value="HATPase_c"/>
    <property type="match status" value="1"/>
</dbReference>
<dbReference type="SMART" id="SM00091">
    <property type="entry name" value="PAS"/>
    <property type="match status" value="1"/>
</dbReference>
<dbReference type="PROSITE" id="PS50885">
    <property type="entry name" value="HAMP"/>
    <property type="match status" value="1"/>
</dbReference>
<evidence type="ECO:0000256" key="2">
    <source>
        <dbReference type="ARBA" id="ARBA00004141"/>
    </source>
</evidence>
<sequence length="723" mass="81572">MKALSINSKIMLVQLLMALLGALALAVAGYFILYTSLTASAKRQMRYVAVSQADFVRHNWDMLLSEIRELGHSEAVTTYTSSFWEGALTEYLKDISSQDFSVVAYLDQSGLEKVKVVNGRKSTHLMELGSSAIFKRARQHPNVIQFEIVTENTAGVELPPPYIEYIYYGDRFGRFTGAVMALSPIDRLSPTMANFHFEETGYLTLMTTDGRVLITPDKGQAMRRVNLGKIIGTSGLCLGGVRIKRAPLLGQDVMNALIYLPEMGVFLDVALPMDRFMLVPRRLIIVYLAIILLTMALCLLVSYKLARGITRPILELAAAANKLAQGDWAQEIRPRKDDETGVLAQAFLVMKGRLHDMIRSRDLEITARRQSEERYRTLFETAPDAISVLDDQGVIVDVNPAALRLYGLGRWEMVGKRTTDFIHPENLEVCQLNFERLKGAAVINVEEEIIIYYGPEREERPVWRKAKSLVDDKGLFRGVLAYDRDLRERREANRLREELDRIARHDLKAPLNGIVNIPYLIRKQNNLSAEQLRWLQMIEDSGYKMLELINNSLEIYRMEEGRYNFQPVRVDCVAILRKIGLDLLDQLQSRRVELRLLVNNHPCRKDERFIISGDELLTYSMLANLIKNALEASPVGQAIEVAMRKAENGRLEIIIHNDGAVPEELRASFFDKYVTWGKRGGSGLGTYSARLMAVTQRGDITMRSSAAQGTFVIIGFGGSAPAD</sequence>
<evidence type="ECO:0000256" key="9">
    <source>
        <dbReference type="ARBA" id="ARBA00022840"/>
    </source>
</evidence>
<dbReference type="PANTHER" id="PTHR42878:SF7">
    <property type="entry name" value="SENSOR HISTIDINE KINASE GLRK"/>
    <property type="match status" value="1"/>
</dbReference>
<evidence type="ECO:0000256" key="5">
    <source>
        <dbReference type="ARBA" id="ARBA00022679"/>
    </source>
</evidence>
<dbReference type="Pfam" id="PF00672">
    <property type="entry name" value="HAMP"/>
    <property type="match status" value="1"/>
</dbReference>
<dbReference type="CDD" id="cd00075">
    <property type="entry name" value="HATPase"/>
    <property type="match status" value="1"/>
</dbReference>
<keyword evidence="9" id="KW-0067">ATP-binding</keyword>
<keyword evidence="11" id="KW-0902">Two-component regulatory system</keyword>
<evidence type="ECO:0000256" key="6">
    <source>
        <dbReference type="ARBA" id="ARBA00022692"/>
    </source>
</evidence>
<organism evidence="17">
    <name type="scientific">hydrothermal vent metagenome</name>
    <dbReference type="NCBI Taxonomy" id="652676"/>
    <lineage>
        <taxon>unclassified sequences</taxon>
        <taxon>metagenomes</taxon>
        <taxon>ecological metagenomes</taxon>
    </lineage>
</organism>
<evidence type="ECO:0000256" key="8">
    <source>
        <dbReference type="ARBA" id="ARBA00022777"/>
    </source>
</evidence>
<dbReference type="CDD" id="cd06225">
    <property type="entry name" value="HAMP"/>
    <property type="match status" value="1"/>
</dbReference>
<reference evidence="17" key="1">
    <citation type="submission" date="2018-06" db="EMBL/GenBank/DDBJ databases">
        <authorList>
            <person name="Zhirakovskaya E."/>
        </authorList>
    </citation>
    <scope>NUCLEOTIDE SEQUENCE</scope>
</reference>
<keyword evidence="5" id="KW-0808">Transferase</keyword>
<dbReference type="EC" id="2.7.13.3" evidence="3"/>
<dbReference type="PROSITE" id="PS50112">
    <property type="entry name" value="PAS"/>
    <property type="match status" value="1"/>
</dbReference>
<keyword evidence="8" id="KW-0418">Kinase</keyword>
<dbReference type="InterPro" id="IPR050351">
    <property type="entry name" value="BphY/WalK/GraS-like"/>
</dbReference>
<protein>
    <recommendedName>
        <fullName evidence="3">histidine kinase</fullName>
        <ecNumber evidence="3">2.7.13.3</ecNumber>
    </recommendedName>
</protein>
<dbReference type="InterPro" id="IPR036890">
    <property type="entry name" value="HATPase_C_sf"/>
</dbReference>
<proteinExistence type="predicted"/>
<feature type="transmembrane region" description="Helical" evidence="13">
    <location>
        <begin position="283"/>
        <end position="303"/>
    </location>
</feature>
<dbReference type="InterPro" id="IPR003661">
    <property type="entry name" value="HisK_dim/P_dom"/>
</dbReference>
<feature type="domain" description="HAMP" evidence="16">
    <location>
        <begin position="307"/>
        <end position="359"/>
    </location>
</feature>
<keyword evidence="6 13" id="KW-0812">Transmembrane</keyword>
<accession>A0A3B0VJV2</accession>
<evidence type="ECO:0000256" key="3">
    <source>
        <dbReference type="ARBA" id="ARBA00012438"/>
    </source>
</evidence>
<dbReference type="Gene3D" id="1.10.287.130">
    <property type="match status" value="1"/>
</dbReference>
<dbReference type="SMART" id="SM00304">
    <property type="entry name" value="HAMP"/>
    <property type="match status" value="1"/>
</dbReference>
<evidence type="ECO:0000256" key="12">
    <source>
        <dbReference type="ARBA" id="ARBA00023136"/>
    </source>
</evidence>
<dbReference type="InterPro" id="IPR005467">
    <property type="entry name" value="His_kinase_dom"/>
</dbReference>
<keyword evidence="4" id="KW-0597">Phosphoprotein</keyword>
<dbReference type="SUPFAM" id="SSF158472">
    <property type="entry name" value="HAMP domain-like"/>
    <property type="match status" value="1"/>
</dbReference>
<dbReference type="GO" id="GO:0016020">
    <property type="term" value="C:membrane"/>
    <property type="evidence" value="ECO:0007669"/>
    <property type="project" value="UniProtKB-SubCell"/>
</dbReference>
<evidence type="ECO:0000259" key="14">
    <source>
        <dbReference type="PROSITE" id="PS50109"/>
    </source>
</evidence>
<comment type="subcellular location">
    <subcellularLocation>
        <location evidence="2">Membrane</location>
        <topology evidence="2">Multi-pass membrane protein</topology>
    </subcellularLocation>
</comment>
<dbReference type="AlphaFoldDB" id="A0A3B0VJV2"/>
<dbReference type="InterPro" id="IPR035965">
    <property type="entry name" value="PAS-like_dom_sf"/>
</dbReference>
<evidence type="ECO:0000256" key="11">
    <source>
        <dbReference type="ARBA" id="ARBA00023012"/>
    </source>
</evidence>
<dbReference type="Pfam" id="PF13188">
    <property type="entry name" value="PAS_8"/>
    <property type="match status" value="1"/>
</dbReference>
<dbReference type="InterPro" id="IPR000014">
    <property type="entry name" value="PAS"/>
</dbReference>
<evidence type="ECO:0000256" key="10">
    <source>
        <dbReference type="ARBA" id="ARBA00022989"/>
    </source>
</evidence>
<dbReference type="GO" id="GO:0005524">
    <property type="term" value="F:ATP binding"/>
    <property type="evidence" value="ECO:0007669"/>
    <property type="project" value="UniProtKB-KW"/>
</dbReference>